<evidence type="ECO:0000256" key="1">
    <source>
        <dbReference type="ARBA" id="ARBA00004007"/>
    </source>
</evidence>
<keyword evidence="6" id="KW-0735">Signal-anchor</keyword>
<dbReference type="Proteomes" id="UP000267535">
    <property type="component" value="Unassembled WGS sequence"/>
</dbReference>
<dbReference type="PANTHER" id="PTHR21320:SF3">
    <property type="entry name" value="CYTOCHROME C OXIDASE ASSEMBLY PROTEIN COX11, MITOCHONDRIAL-RELATED"/>
    <property type="match status" value="1"/>
</dbReference>
<dbReference type="SUPFAM" id="SSF110111">
    <property type="entry name" value="Ctag/Cox11"/>
    <property type="match status" value="1"/>
</dbReference>
<evidence type="ECO:0000256" key="10">
    <source>
        <dbReference type="SAM" id="Phobius"/>
    </source>
</evidence>
<protein>
    <recommendedName>
        <fullName evidence="4">Cytochrome c oxidase assembly protein CtaG</fullName>
    </recommendedName>
</protein>
<comment type="function">
    <text evidence="1">Exerts its effect at some terminal stage of cytochrome c oxidase synthesis, probably by being involved in the insertion of the copper B into subunit I.</text>
</comment>
<keyword evidence="8" id="KW-0186">Copper</keyword>
<evidence type="ECO:0000313" key="12">
    <source>
        <dbReference type="Proteomes" id="UP000267535"/>
    </source>
</evidence>
<dbReference type="Pfam" id="PF04442">
    <property type="entry name" value="CtaG_Cox11"/>
    <property type="match status" value="1"/>
</dbReference>
<proteinExistence type="inferred from homology"/>
<dbReference type="AlphaFoldDB" id="A0A3P1SL13"/>
<evidence type="ECO:0000256" key="4">
    <source>
        <dbReference type="ARBA" id="ARBA00015384"/>
    </source>
</evidence>
<dbReference type="RefSeq" id="WP_124927916.1">
    <property type="nucleotide sequence ID" value="NZ_BMOH01000010.1"/>
</dbReference>
<dbReference type="GO" id="GO:0005886">
    <property type="term" value="C:plasma membrane"/>
    <property type="evidence" value="ECO:0007669"/>
    <property type="project" value="UniProtKB-SubCell"/>
</dbReference>
<comment type="similarity">
    <text evidence="3">Belongs to the COX11/CtaG family.</text>
</comment>
<evidence type="ECO:0000256" key="6">
    <source>
        <dbReference type="ARBA" id="ARBA00022968"/>
    </source>
</evidence>
<dbReference type="EMBL" id="RQXV01000015">
    <property type="protein sequence ID" value="RRC96992.1"/>
    <property type="molecule type" value="Genomic_DNA"/>
</dbReference>
<dbReference type="NCBIfam" id="NF003465">
    <property type="entry name" value="PRK05089.1"/>
    <property type="match status" value="1"/>
</dbReference>
<dbReference type="InterPro" id="IPR023471">
    <property type="entry name" value="CtaG/Cox11_dom_sf"/>
</dbReference>
<sequence>MSQQQQPNRTLIIRLIAGAVLMFGFGFLLVPLYDVFCQVTGLNGKVLNTGPVQDVNADPQRRVRVQFIAVNNESMPWRFRPEQSQLTVYPGQMKQTAFIAMNPTSSTMIGQAVPSVAPSEAAEFLHKVNCFCFEQQPLDAGEQRAMPLVFVIDAALPEHIKTVTLSYTLFDITPDTGPVAAVTEEPERRNL</sequence>
<keyword evidence="12" id="KW-1185">Reference proteome</keyword>
<comment type="caution">
    <text evidence="11">The sequence shown here is derived from an EMBL/GenBank/DDBJ whole genome shotgun (WGS) entry which is preliminary data.</text>
</comment>
<evidence type="ECO:0000256" key="2">
    <source>
        <dbReference type="ARBA" id="ARBA00004382"/>
    </source>
</evidence>
<dbReference type="GO" id="GO:0005507">
    <property type="term" value="F:copper ion binding"/>
    <property type="evidence" value="ECO:0007669"/>
    <property type="project" value="InterPro"/>
</dbReference>
<accession>A0A3P1SL13</accession>
<keyword evidence="7 10" id="KW-1133">Transmembrane helix</keyword>
<dbReference type="OrthoDB" id="9804841at2"/>
<name>A0A3P1SL13_9GAMM</name>
<evidence type="ECO:0000256" key="7">
    <source>
        <dbReference type="ARBA" id="ARBA00022989"/>
    </source>
</evidence>
<dbReference type="PANTHER" id="PTHR21320">
    <property type="entry name" value="CYTOCHROME C OXIDASE ASSEMBLY PROTEIN COX11-RELATED"/>
    <property type="match status" value="1"/>
</dbReference>
<evidence type="ECO:0000256" key="9">
    <source>
        <dbReference type="ARBA" id="ARBA00023136"/>
    </source>
</evidence>
<dbReference type="Gene3D" id="2.60.370.10">
    <property type="entry name" value="Ctag/Cox11"/>
    <property type="match status" value="1"/>
</dbReference>
<comment type="subcellular location">
    <subcellularLocation>
        <location evidence="2">Cell inner membrane</location>
        <topology evidence="2">Single-pass type II membrane protein</topology>
        <orientation evidence="2">Periplasmic side</orientation>
    </subcellularLocation>
</comment>
<feature type="transmembrane region" description="Helical" evidence="10">
    <location>
        <begin position="12"/>
        <end position="33"/>
    </location>
</feature>
<evidence type="ECO:0000256" key="5">
    <source>
        <dbReference type="ARBA" id="ARBA00022692"/>
    </source>
</evidence>
<keyword evidence="5 10" id="KW-0812">Transmembrane</keyword>
<evidence type="ECO:0000313" key="11">
    <source>
        <dbReference type="EMBL" id="RRC96992.1"/>
    </source>
</evidence>
<evidence type="ECO:0000256" key="8">
    <source>
        <dbReference type="ARBA" id="ARBA00023008"/>
    </source>
</evidence>
<reference evidence="11 12" key="1">
    <citation type="submission" date="2018-11" db="EMBL/GenBank/DDBJ databases">
        <title>The draft genome sequence of Amphritea balenae JAMM 1525T.</title>
        <authorList>
            <person name="Fang Z."/>
            <person name="Zhang Y."/>
            <person name="Han X."/>
        </authorList>
    </citation>
    <scope>NUCLEOTIDE SEQUENCE [LARGE SCALE GENOMIC DNA]</scope>
    <source>
        <strain evidence="11 12">JAMM 1525</strain>
    </source>
</reference>
<keyword evidence="9 10" id="KW-0472">Membrane</keyword>
<gene>
    <name evidence="11" type="ORF">EHS89_19845</name>
</gene>
<organism evidence="11 12">
    <name type="scientific">Amphritea balenae</name>
    <dbReference type="NCBI Taxonomy" id="452629"/>
    <lineage>
        <taxon>Bacteria</taxon>
        <taxon>Pseudomonadati</taxon>
        <taxon>Pseudomonadota</taxon>
        <taxon>Gammaproteobacteria</taxon>
        <taxon>Oceanospirillales</taxon>
        <taxon>Oceanospirillaceae</taxon>
        <taxon>Amphritea</taxon>
    </lineage>
</organism>
<evidence type="ECO:0000256" key="3">
    <source>
        <dbReference type="ARBA" id="ARBA00009620"/>
    </source>
</evidence>
<dbReference type="InterPro" id="IPR007533">
    <property type="entry name" value="Cyt_c_oxidase_assmbl_CtaG"/>
</dbReference>
<dbReference type="PIRSF" id="PIRSF005413">
    <property type="entry name" value="COX11"/>
    <property type="match status" value="1"/>
</dbReference>